<reference evidence="3" key="1">
    <citation type="submission" date="2019-02" db="EMBL/GenBank/DDBJ databases">
        <authorList>
            <person name="Gruber-Vodicka R. H."/>
            <person name="Seah K. B. B."/>
        </authorList>
    </citation>
    <scope>NUCLEOTIDE SEQUENCE</scope>
    <source>
        <strain evidence="3">BECK_BY7</strain>
    </source>
</reference>
<protein>
    <recommendedName>
        <fullName evidence="4">DUF3782 domain-containing protein</fullName>
    </recommendedName>
</protein>
<evidence type="ECO:0000256" key="1">
    <source>
        <dbReference type="SAM" id="Coils"/>
    </source>
</evidence>
<proteinExistence type="predicted"/>
<organism evidence="3">
    <name type="scientific">Candidatus Kentrum sp. LFY</name>
    <dbReference type="NCBI Taxonomy" id="2126342"/>
    <lineage>
        <taxon>Bacteria</taxon>
        <taxon>Pseudomonadati</taxon>
        <taxon>Pseudomonadota</taxon>
        <taxon>Gammaproteobacteria</taxon>
        <taxon>Candidatus Kentrum</taxon>
    </lineage>
</organism>
<feature type="region of interest" description="Disordered" evidence="2">
    <location>
        <begin position="23"/>
        <end position="52"/>
    </location>
</feature>
<accession>A0A450WIG9</accession>
<gene>
    <name evidence="3" type="ORF">BECKLFY1418C_GA0070996_102618</name>
</gene>
<feature type="coiled-coil region" evidence="1">
    <location>
        <begin position="52"/>
        <end position="79"/>
    </location>
</feature>
<dbReference type="EMBL" id="CAADFN010000026">
    <property type="protein sequence ID" value="VFK16826.1"/>
    <property type="molecule type" value="Genomic_DNA"/>
</dbReference>
<keyword evidence="1" id="KW-0175">Coiled coil</keyword>
<dbReference type="PANTHER" id="PTHR38753:SF1">
    <property type="entry name" value="SLR1441 PROTEIN"/>
    <property type="match status" value="1"/>
</dbReference>
<dbReference type="SUPFAM" id="SSF52980">
    <property type="entry name" value="Restriction endonuclease-like"/>
    <property type="match status" value="1"/>
</dbReference>
<dbReference type="InterPro" id="IPR011335">
    <property type="entry name" value="Restrct_endonuc-II-like"/>
</dbReference>
<evidence type="ECO:0008006" key="4">
    <source>
        <dbReference type="Google" id="ProtNLM"/>
    </source>
</evidence>
<sequence>MSSITYEEVLSLLRETHQLIKEQSREADRRFKETDRQFKETDRQFKENALESKETDRRLKELEHIVREQSRQIDKQTYQIEKQGQQIGGIGDKFGYFTEGMALPSMERILMERFKMTFIMPRVRIRKNGKTIEIDVLAYANDDVDLAVVVEVKSRVKNDAIEQLRKLMTQFREFYPEHRGKGLVGILAGVDWDRGIAEKAREVGFSTAAIRDEIFELTTPEGFEARRW</sequence>
<name>A0A450WIG9_9GAMM</name>
<dbReference type="AlphaFoldDB" id="A0A450WIG9"/>
<evidence type="ECO:0000256" key="2">
    <source>
        <dbReference type="SAM" id="MobiDB-lite"/>
    </source>
</evidence>
<evidence type="ECO:0000313" key="3">
    <source>
        <dbReference type="EMBL" id="VFK16826.1"/>
    </source>
</evidence>
<dbReference type="PANTHER" id="PTHR38753">
    <property type="entry name" value="SLR1441 PROTEIN"/>
    <property type="match status" value="1"/>
</dbReference>